<keyword evidence="2" id="KW-1185">Reference proteome</keyword>
<proteinExistence type="predicted"/>
<dbReference type="Proteomes" id="UP000239872">
    <property type="component" value="Unassembled WGS sequence"/>
</dbReference>
<reference evidence="1 2" key="1">
    <citation type="submission" date="2018-01" db="EMBL/GenBank/DDBJ databases">
        <title>A novel member of the phylum Bacteroidetes isolated from glacier ice.</title>
        <authorList>
            <person name="Liu Q."/>
            <person name="Xin Y.-H."/>
        </authorList>
    </citation>
    <scope>NUCLEOTIDE SEQUENCE [LARGE SCALE GENOMIC DNA]</scope>
    <source>
        <strain evidence="1 2">RB1R16</strain>
    </source>
</reference>
<sequence>MRIAEMRTELKNIIDVLDDDSIAEMYSIATNSINVEGDDEWDNLDPEIKAKIEEGIRDLEEGRLIPLEVVMAEIRSKYGLNA</sequence>
<dbReference type="OrthoDB" id="770454at2"/>
<comment type="caution">
    <text evidence="1">The sequence shown here is derived from an EMBL/GenBank/DDBJ whole genome shotgun (WGS) entry which is preliminary data.</text>
</comment>
<dbReference type="RefSeq" id="WP_105038173.1">
    <property type="nucleotide sequence ID" value="NZ_PPSL01000002.1"/>
</dbReference>
<dbReference type="AlphaFoldDB" id="A0A2S7SX33"/>
<gene>
    <name evidence="1" type="ORF">CJD36_005685</name>
</gene>
<accession>A0A2S7SX33</accession>
<dbReference type="EMBL" id="PPSL01000002">
    <property type="protein sequence ID" value="PQJ11294.1"/>
    <property type="molecule type" value="Genomic_DNA"/>
</dbReference>
<protein>
    <submittedName>
        <fullName evidence="1">Uncharacterized protein</fullName>
    </submittedName>
</protein>
<evidence type="ECO:0000313" key="1">
    <source>
        <dbReference type="EMBL" id="PQJ11294.1"/>
    </source>
</evidence>
<evidence type="ECO:0000313" key="2">
    <source>
        <dbReference type="Proteomes" id="UP000239872"/>
    </source>
</evidence>
<organism evidence="1 2">
    <name type="scientific">Flavipsychrobacter stenotrophus</name>
    <dbReference type="NCBI Taxonomy" id="2077091"/>
    <lineage>
        <taxon>Bacteria</taxon>
        <taxon>Pseudomonadati</taxon>
        <taxon>Bacteroidota</taxon>
        <taxon>Chitinophagia</taxon>
        <taxon>Chitinophagales</taxon>
        <taxon>Chitinophagaceae</taxon>
        <taxon>Flavipsychrobacter</taxon>
    </lineage>
</organism>
<name>A0A2S7SX33_9BACT</name>